<dbReference type="SMART" id="SM00256">
    <property type="entry name" value="FBOX"/>
    <property type="match status" value="1"/>
</dbReference>
<dbReference type="SUPFAM" id="SSF81383">
    <property type="entry name" value="F-box domain"/>
    <property type="match status" value="1"/>
</dbReference>
<dbReference type="AlphaFoldDB" id="A0AAD8JL17"/>
<proteinExistence type="predicted"/>
<reference evidence="4" key="2">
    <citation type="submission" date="2023-05" db="EMBL/GenBank/DDBJ databases">
        <authorList>
            <person name="Schelkunov M.I."/>
        </authorList>
    </citation>
    <scope>NUCLEOTIDE SEQUENCE</scope>
    <source>
        <strain evidence="4">Hsosn_3</strain>
        <tissue evidence="4">Leaf</tissue>
    </source>
</reference>
<dbReference type="Proteomes" id="UP001237642">
    <property type="component" value="Unassembled WGS sequence"/>
</dbReference>
<evidence type="ECO:0000313" key="4">
    <source>
        <dbReference type="EMBL" id="KAK1405208.1"/>
    </source>
</evidence>
<gene>
    <name evidence="3" type="ORF">POM88_004809</name>
    <name evidence="4" type="ORF">POM88_004813</name>
</gene>
<dbReference type="EMBL" id="JAUIZM010000001">
    <property type="protein sequence ID" value="KAK1405208.1"/>
    <property type="molecule type" value="Genomic_DNA"/>
</dbReference>
<dbReference type="InterPro" id="IPR050796">
    <property type="entry name" value="SCF_F-box_component"/>
</dbReference>
<feature type="region of interest" description="Disordered" evidence="1">
    <location>
        <begin position="375"/>
        <end position="397"/>
    </location>
</feature>
<reference evidence="4" key="1">
    <citation type="submission" date="2023-02" db="EMBL/GenBank/DDBJ databases">
        <title>Genome of toxic invasive species Heracleum sosnowskyi carries increased number of genes despite the absence of recent whole-genome duplications.</title>
        <authorList>
            <person name="Schelkunov M."/>
            <person name="Shtratnikova V."/>
            <person name="Makarenko M."/>
            <person name="Klepikova A."/>
            <person name="Omelchenko D."/>
            <person name="Novikova G."/>
            <person name="Obukhova E."/>
            <person name="Bogdanov V."/>
            <person name="Penin A."/>
            <person name="Logacheva M."/>
        </authorList>
    </citation>
    <scope>NUCLEOTIDE SEQUENCE</scope>
    <source>
        <strain evidence="4">Hsosn_3</strain>
        <tissue evidence="4">Leaf</tissue>
    </source>
</reference>
<dbReference type="InterPro" id="IPR036047">
    <property type="entry name" value="F-box-like_dom_sf"/>
</dbReference>
<protein>
    <recommendedName>
        <fullName evidence="2">F-box domain-containing protein</fullName>
    </recommendedName>
</protein>
<accession>A0AAD8JL17</accession>
<name>A0AAD8JL17_9APIA</name>
<organism evidence="4 5">
    <name type="scientific">Heracleum sosnowskyi</name>
    <dbReference type="NCBI Taxonomy" id="360622"/>
    <lineage>
        <taxon>Eukaryota</taxon>
        <taxon>Viridiplantae</taxon>
        <taxon>Streptophyta</taxon>
        <taxon>Embryophyta</taxon>
        <taxon>Tracheophyta</taxon>
        <taxon>Spermatophyta</taxon>
        <taxon>Magnoliopsida</taxon>
        <taxon>eudicotyledons</taxon>
        <taxon>Gunneridae</taxon>
        <taxon>Pentapetalae</taxon>
        <taxon>asterids</taxon>
        <taxon>campanulids</taxon>
        <taxon>Apiales</taxon>
        <taxon>Apiaceae</taxon>
        <taxon>Apioideae</taxon>
        <taxon>apioid superclade</taxon>
        <taxon>Tordylieae</taxon>
        <taxon>Tordyliinae</taxon>
        <taxon>Heracleum</taxon>
    </lineage>
</organism>
<dbReference type="PANTHER" id="PTHR31672">
    <property type="entry name" value="BNACNNG10540D PROTEIN"/>
    <property type="match status" value="1"/>
</dbReference>
<dbReference type="InterPro" id="IPR001810">
    <property type="entry name" value="F-box_dom"/>
</dbReference>
<dbReference type="PANTHER" id="PTHR31672:SF13">
    <property type="entry name" value="F-BOX PROTEIN CPR30-LIKE"/>
    <property type="match status" value="1"/>
</dbReference>
<comment type="caution">
    <text evidence="4">The sequence shown here is derived from an EMBL/GenBank/DDBJ whole genome shotgun (WGS) entry which is preliminary data.</text>
</comment>
<keyword evidence="5" id="KW-1185">Reference proteome</keyword>
<evidence type="ECO:0000256" key="1">
    <source>
        <dbReference type="SAM" id="MobiDB-lite"/>
    </source>
</evidence>
<feature type="compositionally biased region" description="Basic and acidic residues" evidence="1">
    <location>
        <begin position="295"/>
        <end position="309"/>
    </location>
</feature>
<feature type="domain" description="F-box" evidence="2">
    <location>
        <begin position="5"/>
        <end position="51"/>
    </location>
</feature>
<dbReference type="PROSITE" id="PS50181">
    <property type="entry name" value="FBOX"/>
    <property type="match status" value="1"/>
</dbReference>
<sequence length="397" mass="47118">MKLRSSRRSYLPEDLMIDIIRRLSVEDLLRFRSVNKSWYRFISSTSFIKSTISNTNINHDSYLLCTYSDYYTLSNFSQGDEDDFTDNINKPKYYYITQLFGIDKPESPHLYTHEFGYNNFCSFAVEPRGESIALIRNIRGHLIKWVLRNCAVTDMFIWEKVVTLKLETPHIFPLGFTKHGKYLLRIDYNLDDKYLWDFGTSPLEVCTFDTGIKDRFAMAIDSLFGNLVLLDEKTLDPFVETEPCSTQHTCVLYRYPYKLPSPRNKKSTNLLVTTQYRMHGRGTQTAMEKPRKRGGKEMLNNKRNQLRERGTKRRKQGTEMEKPRKKKRKETFDRTKNVLQGRRKRRRMEETEMGNQRKKGRKEMMYKAQTILQGWGAKRRRDQTQNKLQGKRTTMNI</sequence>
<feature type="region of interest" description="Disordered" evidence="1">
    <location>
        <begin position="280"/>
        <end position="361"/>
    </location>
</feature>
<dbReference type="Gene3D" id="1.20.1280.50">
    <property type="match status" value="1"/>
</dbReference>
<dbReference type="Pfam" id="PF00646">
    <property type="entry name" value="F-box"/>
    <property type="match status" value="1"/>
</dbReference>
<evidence type="ECO:0000313" key="5">
    <source>
        <dbReference type="Proteomes" id="UP001237642"/>
    </source>
</evidence>
<evidence type="ECO:0000313" key="3">
    <source>
        <dbReference type="EMBL" id="KAK1405204.1"/>
    </source>
</evidence>
<feature type="compositionally biased region" description="Polar residues" evidence="1">
    <location>
        <begin position="385"/>
        <end position="397"/>
    </location>
</feature>
<evidence type="ECO:0000259" key="2">
    <source>
        <dbReference type="PROSITE" id="PS50181"/>
    </source>
</evidence>
<dbReference type="EMBL" id="JAUIZM010000001">
    <property type="protein sequence ID" value="KAK1405204.1"/>
    <property type="molecule type" value="Genomic_DNA"/>
</dbReference>